<dbReference type="GO" id="GO:0019441">
    <property type="term" value="P:L-tryptophan catabolic process to kynurenine"/>
    <property type="evidence" value="ECO:0007669"/>
    <property type="project" value="InterPro"/>
</dbReference>
<evidence type="ECO:0000313" key="3">
    <source>
        <dbReference type="Proteomes" id="UP000243217"/>
    </source>
</evidence>
<proteinExistence type="inferred from homology"/>
<dbReference type="SUPFAM" id="SSF102198">
    <property type="entry name" value="Putative cyclase"/>
    <property type="match status" value="2"/>
</dbReference>
<dbReference type="InterPro" id="IPR007325">
    <property type="entry name" value="KFase/CYL"/>
</dbReference>
<dbReference type="InterPro" id="IPR037175">
    <property type="entry name" value="KFase_sf"/>
</dbReference>
<organism evidence="2 3">
    <name type="scientific">Thraustotheca clavata</name>
    <dbReference type="NCBI Taxonomy" id="74557"/>
    <lineage>
        <taxon>Eukaryota</taxon>
        <taxon>Sar</taxon>
        <taxon>Stramenopiles</taxon>
        <taxon>Oomycota</taxon>
        <taxon>Saprolegniomycetes</taxon>
        <taxon>Saprolegniales</taxon>
        <taxon>Achlyaceae</taxon>
        <taxon>Thraustotheca</taxon>
    </lineage>
</organism>
<dbReference type="Pfam" id="PF04199">
    <property type="entry name" value="Cyclase"/>
    <property type="match status" value="2"/>
</dbReference>
<dbReference type="STRING" id="74557.A0A1V9Z3J2"/>
<comment type="similarity">
    <text evidence="1">Belongs to the Cyclase 1 superfamily.</text>
</comment>
<evidence type="ECO:0000313" key="2">
    <source>
        <dbReference type="EMBL" id="OQR92410.1"/>
    </source>
</evidence>
<dbReference type="Gene3D" id="3.50.30.50">
    <property type="entry name" value="Putative cyclase"/>
    <property type="match status" value="2"/>
</dbReference>
<protein>
    <submittedName>
        <fullName evidence="2">Cyclase</fullName>
    </submittedName>
</protein>
<name>A0A1V9Z3J2_9STRA</name>
<dbReference type="Proteomes" id="UP000243217">
    <property type="component" value="Unassembled WGS sequence"/>
</dbReference>
<dbReference type="AlphaFoldDB" id="A0A1V9Z3J2"/>
<keyword evidence="3" id="KW-1185">Reference proteome</keyword>
<dbReference type="EMBL" id="JNBS01002330">
    <property type="protein sequence ID" value="OQR92410.1"/>
    <property type="molecule type" value="Genomic_DNA"/>
</dbReference>
<sequence length="615" mass="67857">MWQQVALVIATALAVNSEIHHREGCRPSNAPGLWSAFDNALAEATYIDLTHTLTPKTPVSSGDVSPQSFLRATNVSAPGVPFTWEANGFAANAYELHTDQYGSQLDPPAHWNPIYPAIDELPPTFALRPLVVIDITDKVKKDFGYQLKVEDVLAWETKHKTNIPKGSVVFVRSDWSKQWDVLDPVELADQFPFPGQSLAAIQFLHLNRSILFHGHEPLDTDTTPTLESEAWLLQNGYTQAEGVNNLHKVAEIGCLVSSSVPKLRGGLGGFARYVAICPKQWRHGYRIDQTPDSPLPKQPSPLVYNPDEGYLRSEYKPIPESKPVQGEKSATDLKLWDIFSQKIRTAKHIDLTHTMTTKTPVWAGFTTPPAKIAFAVNSTSGKPYTWENDGFAGLSYRFETDQFGTQLDPPAHWNPDYPAIDELPPTFAVRPLVIIDITAKVKTDDGYQLAVDDILAWENKHQITIPKGAVVFVRSDWSKQWDVVDPVQLAASFPFPGQTLASVKFLHLNRSILFHGHEPLDTDTTPTLESEAWLLQSGYTQAEGVGNMDGVPEVGCLVQMGFPKLRGGLGGYARYIAICPEDAAIGVTINAAAESPLPKQKSPLQFVDGQGLLRT</sequence>
<dbReference type="PANTHER" id="PTHR43564:SF2">
    <property type="entry name" value="BLR6059 PROTEIN"/>
    <property type="match status" value="1"/>
</dbReference>
<evidence type="ECO:0000256" key="1">
    <source>
        <dbReference type="ARBA" id="ARBA00007865"/>
    </source>
</evidence>
<dbReference type="GO" id="GO:0004061">
    <property type="term" value="F:arylformamidase activity"/>
    <property type="evidence" value="ECO:0007669"/>
    <property type="project" value="InterPro"/>
</dbReference>
<reference evidence="2 3" key="1">
    <citation type="journal article" date="2014" name="Genome Biol. Evol.">
        <title>The secreted proteins of Achlya hypogyna and Thraustotheca clavata identify the ancestral oomycete secretome and reveal gene acquisitions by horizontal gene transfer.</title>
        <authorList>
            <person name="Misner I."/>
            <person name="Blouin N."/>
            <person name="Leonard G."/>
            <person name="Richards T.A."/>
            <person name="Lane C.E."/>
        </authorList>
    </citation>
    <scope>NUCLEOTIDE SEQUENCE [LARGE SCALE GENOMIC DNA]</scope>
    <source>
        <strain evidence="2 3">ATCC 34112</strain>
    </source>
</reference>
<accession>A0A1V9Z3J2</accession>
<gene>
    <name evidence="2" type="ORF">THRCLA_22388</name>
</gene>
<comment type="caution">
    <text evidence="2">The sequence shown here is derived from an EMBL/GenBank/DDBJ whole genome shotgun (WGS) entry which is preliminary data.</text>
</comment>
<dbReference type="PANTHER" id="PTHR43564">
    <property type="entry name" value="KYNURENINE FORMAMIDASE-LIKE PROTEIN"/>
    <property type="match status" value="1"/>
</dbReference>
<dbReference type="OrthoDB" id="7108654at2759"/>